<dbReference type="Gene3D" id="2.60.120.10">
    <property type="entry name" value="Jelly Rolls"/>
    <property type="match status" value="1"/>
</dbReference>
<dbReference type="EMBL" id="CAMXCT010003724">
    <property type="protein sequence ID" value="CAI4005926.1"/>
    <property type="molecule type" value="Genomic_DNA"/>
</dbReference>
<evidence type="ECO:0000313" key="5">
    <source>
        <dbReference type="EMBL" id="CAI4005926.1"/>
    </source>
</evidence>
<dbReference type="InterPro" id="IPR014710">
    <property type="entry name" value="RmlC-like_jellyroll"/>
</dbReference>
<evidence type="ECO:0000313" key="6">
    <source>
        <dbReference type="EMBL" id="CAL4793238.1"/>
    </source>
</evidence>
<gene>
    <name evidence="5" type="ORF">C1SCF055_LOCUS31611</name>
</gene>
<feature type="region of interest" description="Disordered" evidence="3">
    <location>
        <begin position="219"/>
        <end position="246"/>
    </location>
</feature>
<evidence type="ECO:0000256" key="4">
    <source>
        <dbReference type="SAM" id="Phobius"/>
    </source>
</evidence>
<dbReference type="EMBL" id="CAMXCT030003724">
    <property type="protein sequence ID" value="CAL4793238.1"/>
    <property type="molecule type" value="Genomic_DNA"/>
</dbReference>
<proteinExistence type="predicted"/>
<accession>A0A9P1DAI4</accession>
<keyword evidence="4" id="KW-0472">Membrane</keyword>
<dbReference type="Proteomes" id="UP001152797">
    <property type="component" value="Unassembled WGS sequence"/>
</dbReference>
<evidence type="ECO:0000256" key="1">
    <source>
        <dbReference type="ARBA" id="ARBA00022737"/>
    </source>
</evidence>
<dbReference type="PANTHER" id="PTHR47936">
    <property type="entry name" value="PPR_LONG DOMAIN-CONTAINING PROTEIN"/>
    <property type="match status" value="1"/>
</dbReference>
<reference evidence="5" key="1">
    <citation type="submission" date="2022-10" db="EMBL/GenBank/DDBJ databases">
        <authorList>
            <person name="Chen Y."/>
            <person name="Dougan E. K."/>
            <person name="Chan C."/>
            <person name="Rhodes N."/>
            <person name="Thang M."/>
        </authorList>
    </citation>
    <scope>NUCLEOTIDE SEQUENCE</scope>
</reference>
<feature type="transmembrane region" description="Helical" evidence="4">
    <location>
        <begin position="596"/>
        <end position="617"/>
    </location>
</feature>
<dbReference type="InterPro" id="IPR002885">
    <property type="entry name" value="PPR_rpt"/>
</dbReference>
<dbReference type="InterPro" id="IPR011990">
    <property type="entry name" value="TPR-like_helical_dom_sf"/>
</dbReference>
<keyword evidence="4" id="KW-0812">Transmembrane</keyword>
<organism evidence="5">
    <name type="scientific">Cladocopium goreaui</name>
    <dbReference type="NCBI Taxonomy" id="2562237"/>
    <lineage>
        <taxon>Eukaryota</taxon>
        <taxon>Sar</taxon>
        <taxon>Alveolata</taxon>
        <taxon>Dinophyceae</taxon>
        <taxon>Suessiales</taxon>
        <taxon>Symbiodiniaceae</taxon>
        <taxon>Cladocopium</taxon>
    </lineage>
</organism>
<sequence length="904" mass="100732">METTLSTDTALYHGRACSVWSISAKDAFVYEVKQGFDYFVVALADGGHVSADDETRLPRLQEQDVLWMPFEGRCRIEGATALLVEIPHGTREPTKPLMATSTVSGEVGTKMLLNNDVVNVWDFRIAAGQQCHLHQHLLDYFFVNLKPSQTQALDEANQLRGAPQFQEAMQLTYVELASPAVHAVLNVGTEELKQIIVELKPKACADAKEAKQTLERQKLRQARSFDAPAPMQKRNRRSSNLEDGEVRSRTWKQNVFKKLSKGAGTSGTEAAGLISQLRFHYKLNSKEYALLISFLSQRSVWSSALHLFSEMREVSLQQDEMAYTSVISGCRPARRWQHALELFAEMQENEVVPSVSTMNALISTCGQAGSWRAVLSIFENMTTMYAIRPDGISLNGVIEAAALGQQWLLALRLLVAIPEPQAFHFNQALRACERSSCWEQCIQLLQDLRRLRKAPSMLQYHSSISAMGHESQWSLACHLLGEAERGGMAARPETIEAVLNACLLARRPQLAWSLLPKALARGLTPDPSDLVSSLYHGITWQEVLRLLDDTSHPWLQASLVPALEAAPRALLGGGWLMGPEAGQLGQLDPSGADGRLLGHVAWQITLGVFVLSMAWARRMQAQRLLGYFLLAALLLAVPFGESVAESFTDEFFRLKGGATYRLAASTPGTSVLDATMLHFEHDDYVNVSKGVGFQKAKHLYCVAPVLSQKDQRAVSFWVVGYDCCDKRGAFHCLGAQDITIRAGVVLRDRSGVFTQAARMAQSVHDLQILTKHEILLLAWMKDPEMYMQHLLARFSKPPALQCPDLCGHVQRWVAAGEIFSANPRDSRDSEVEGASINQTMTIEYPPKKRDWQRACDGQAEDDDDVQFDQHHECDFRSDAAPYPPVPRLKAIEVSRELWDQAIKD</sequence>
<dbReference type="PANTHER" id="PTHR47936:SF1">
    <property type="entry name" value="PENTATRICOPEPTIDE REPEAT-CONTAINING PROTEIN GUN1, CHLOROPLASTIC"/>
    <property type="match status" value="1"/>
</dbReference>
<name>A0A9P1DAI4_9DINO</name>
<keyword evidence="4" id="KW-1133">Transmembrane helix</keyword>
<dbReference type="NCBIfam" id="TIGR00756">
    <property type="entry name" value="PPR"/>
    <property type="match status" value="1"/>
</dbReference>
<keyword evidence="7" id="KW-1185">Reference proteome</keyword>
<reference evidence="6 7" key="2">
    <citation type="submission" date="2024-05" db="EMBL/GenBank/DDBJ databases">
        <authorList>
            <person name="Chen Y."/>
            <person name="Shah S."/>
            <person name="Dougan E. K."/>
            <person name="Thang M."/>
            <person name="Chan C."/>
        </authorList>
    </citation>
    <scope>NUCLEOTIDE SEQUENCE [LARGE SCALE GENOMIC DNA]</scope>
</reference>
<keyword evidence="1" id="KW-0677">Repeat</keyword>
<dbReference type="EMBL" id="CAMXCT020003724">
    <property type="protein sequence ID" value="CAL1159301.1"/>
    <property type="molecule type" value="Genomic_DNA"/>
</dbReference>
<feature type="repeat" description="PPR" evidence="2">
    <location>
        <begin position="319"/>
        <end position="353"/>
    </location>
</feature>
<protein>
    <submittedName>
        <fullName evidence="6">Pentatricopeptide repeat-containing protein GUN1, chloroplastic (Pentatricopeptide repeat-containing protein At2g31400) (Protein GENOMES UNCOUPLED 1)</fullName>
    </submittedName>
</protein>
<comment type="caution">
    <text evidence="5">The sequence shown here is derived from an EMBL/GenBank/DDBJ whole genome shotgun (WGS) entry which is preliminary data.</text>
</comment>
<evidence type="ECO:0000313" key="7">
    <source>
        <dbReference type="Proteomes" id="UP001152797"/>
    </source>
</evidence>
<dbReference type="PROSITE" id="PS51375">
    <property type="entry name" value="PPR"/>
    <property type="match status" value="1"/>
</dbReference>
<dbReference type="AlphaFoldDB" id="A0A9P1DAI4"/>
<feature type="transmembrane region" description="Helical" evidence="4">
    <location>
        <begin position="624"/>
        <end position="640"/>
    </location>
</feature>
<dbReference type="OrthoDB" id="426535at2759"/>
<evidence type="ECO:0000256" key="3">
    <source>
        <dbReference type="SAM" id="MobiDB-lite"/>
    </source>
</evidence>
<dbReference type="Gene3D" id="1.25.40.10">
    <property type="entry name" value="Tetratricopeptide repeat domain"/>
    <property type="match status" value="2"/>
</dbReference>
<dbReference type="Pfam" id="PF13812">
    <property type="entry name" value="PPR_3"/>
    <property type="match status" value="1"/>
</dbReference>
<evidence type="ECO:0000256" key="2">
    <source>
        <dbReference type="PROSITE-ProRule" id="PRU00708"/>
    </source>
</evidence>